<keyword evidence="3" id="KW-1185">Reference proteome</keyword>
<evidence type="ECO:0000313" key="2">
    <source>
        <dbReference type="EMBL" id="SME91823.1"/>
    </source>
</evidence>
<reference evidence="2 3" key="1">
    <citation type="submission" date="2017-04" db="EMBL/GenBank/DDBJ databases">
        <authorList>
            <person name="Afonso C.L."/>
            <person name="Miller P.J."/>
            <person name="Scott M.A."/>
            <person name="Spackman E."/>
            <person name="Goraichik I."/>
            <person name="Dimitrov K.M."/>
            <person name="Suarez D.L."/>
            <person name="Swayne D.E."/>
        </authorList>
    </citation>
    <scope>NUCLEOTIDE SEQUENCE [LARGE SCALE GENOMIC DNA]</scope>
    <source>
        <strain evidence="2 3">USBA 355</strain>
    </source>
</reference>
<dbReference type="EMBL" id="FWZX01000001">
    <property type="protein sequence ID" value="SME91823.1"/>
    <property type="molecule type" value="Genomic_DNA"/>
</dbReference>
<organism evidence="2 3">
    <name type="scientific">Tistlia consotensis USBA 355</name>
    <dbReference type="NCBI Taxonomy" id="560819"/>
    <lineage>
        <taxon>Bacteria</taxon>
        <taxon>Pseudomonadati</taxon>
        <taxon>Pseudomonadota</taxon>
        <taxon>Alphaproteobacteria</taxon>
        <taxon>Rhodospirillales</taxon>
        <taxon>Rhodovibrionaceae</taxon>
        <taxon>Tistlia</taxon>
    </lineage>
</organism>
<proteinExistence type="predicted"/>
<protein>
    <submittedName>
        <fullName evidence="2">Protein refolding chaperone Spy/CpxP family</fullName>
    </submittedName>
</protein>
<name>A0A1Y6B9M3_9PROT</name>
<gene>
    <name evidence="2" type="ORF">SAMN05428998_101444</name>
</gene>
<accession>A0A1Y6B9M3</accession>
<dbReference type="AlphaFoldDB" id="A0A1Y6B9M3"/>
<sequence>MSRSQKLLALALAVSVAINLFVAGAVVSRHFFGPPPHGDWASKKEAVEVLPEAERKRIEQIWESGRDTVRQDFRAMRAARQRYREILTAETFDPAAAQAVLDQLYAKRAEVRETMEQKIMAIATSLPADQRQAYFKAFFAGEARRDKEWAKHDRDDDDRPPPPPE</sequence>
<dbReference type="Proteomes" id="UP000192917">
    <property type="component" value="Unassembled WGS sequence"/>
</dbReference>
<dbReference type="Pfam" id="PF13801">
    <property type="entry name" value="Metal_resist"/>
    <property type="match status" value="1"/>
</dbReference>
<dbReference type="STRING" id="560819.SAMN05428998_101444"/>
<feature type="region of interest" description="Disordered" evidence="1">
    <location>
        <begin position="145"/>
        <end position="165"/>
    </location>
</feature>
<evidence type="ECO:0000313" key="3">
    <source>
        <dbReference type="Proteomes" id="UP000192917"/>
    </source>
</evidence>
<evidence type="ECO:0000256" key="1">
    <source>
        <dbReference type="SAM" id="MobiDB-lite"/>
    </source>
</evidence>
<dbReference type="RefSeq" id="WP_085120784.1">
    <property type="nucleotide sequence ID" value="NZ_FWZX01000001.1"/>
</dbReference>
<dbReference type="InterPro" id="IPR025961">
    <property type="entry name" value="Metal_resist"/>
</dbReference>
<dbReference type="Gene3D" id="1.20.120.1490">
    <property type="match status" value="1"/>
</dbReference>